<keyword evidence="6" id="KW-1185">Reference proteome</keyword>
<evidence type="ECO:0000256" key="1">
    <source>
        <dbReference type="ARBA" id="ARBA00022801"/>
    </source>
</evidence>
<protein>
    <submittedName>
        <fullName evidence="5">Endo-1,4-beta-mannosidase</fullName>
    </submittedName>
</protein>
<dbReference type="Proteomes" id="UP000585638">
    <property type="component" value="Unassembled WGS sequence"/>
</dbReference>
<evidence type="ECO:0000313" key="6">
    <source>
        <dbReference type="Proteomes" id="UP000585638"/>
    </source>
</evidence>
<keyword evidence="1 3" id="KW-0378">Hydrolase</keyword>
<dbReference type="Gene3D" id="3.20.20.80">
    <property type="entry name" value="Glycosidases"/>
    <property type="match status" value="1"/>
</dbReference>
<accession>A0A7W9NEC6</accession>
<comment type="similarity">
    <text evidence="3">Belongs to the glycosyl hydrolase 5 (cellulase A) family.</text>
</comment>
<dbReference type="GO" id="GO:0000272">
    <property type="term" value="P:polysaccharide catabolic process"/>
    <property type="evidence" value="ECO:0007669"/>
    <property type="project" value="InterPro"/>
</dbReference>
<dbReference type="AlphaFoldDB" id="A0A7W9NEC6"/>
<sequence length="623" mass="69498">MKRPSPRLGTSWLGVNFWSRTGGPLMWRNYDPAVLRDELATLARHRVTVTRSFCYWPDFHPEPDRVDEQMVDKLADFLDAHVELGMTSVPTFLVGHMSGENWDPAWRHGRDLYADVELVSRQAWFVERITRRFHDHPAVAAWLISNEMPIYGRRRGEPPAPREHVTAWARLMVQAVRAGGATQPVSIGDGAWGIEVTGVENGFSVRELAGLTDFVGPHVYPTDSDPVRQNLNAAFLCELAAVGGKPVVLEEFGLSGDWASEENTAQYYRQVLHTTMLAGATGWLAWNNTDFDDLADQDPYRHHPFEMHFGVTDSAGQPKAALRELEGFARTLSEVDFERTHRADTDVALVVSSYLERSYPVTVVEDDRRLVFDSLRQAYVAAREADLAPGFTREEDGIADDALLYLLPSTRQLMAPTFRRLGELARGGATVYLSYCSGTHGGNRGPWFPGLGDFFGVRPELRYGLVAPILEDIVSMRFVEDLGYLRADQVLRFHAGGNEHGRAFLPVTPTTAEVLAVDDYGRPFLLRNRVGDGWAVLCTYPLEYMASTQPDVNPEATYRLYQALAAAAGVRREATVDDPLVFADVLVHEDGRRFQVLVSQHDSAVEVSLLGRTGQHAGDKGTR</sequence>
<dbReference type="RefSeq" id="WP_312889877.1">
    <property type="nucleotide sequence ID" value="NZ_BAAAWY010000037.1"/>
</dbReference>
<dbReference type="EMBL" id="JACHIR010000001">
    <property type="protein sequence ID" value="MBB5889269.1"/>
    <property type="molecule type" value="Genomic_DNA"/>
</dbReference>
<dbReference type="GO" id="GO:0004553">
    <property type="term" value="F:hydrolase activity, hydrolyzing O-glycosyl compounds"/>
    <property type="evidence" value="ECO:0007669"/>
    <property type="project" value="InterPro"/>
</dbReference>
<evidence type="ECO:0000313" key="5">
    <source>
        <dbReference type="EMBL" id="MBB5889269.1"/>
    </source>
</evidence>
<evidence type="ECO:0000256" key="3">
    <source>
        <dbReference type="RuleBase" id="RU361153"/>
    </source>
</evidence>
<dbReference type="InterPro" id="IPR017853">
    <property type="entry name" value="GH"/>
</dbReference>
<dbReference type="Pfam" id="PF00150">
    <property type="entry name" value="Cellulase"/>
    <property type="match status" value="1"/>
</dbReference>
<dbReference type="SUPFAM" id="SSF51445">
    <property type="entry name" value="(Trans)glycosidases"/>
    <property type="match status" value="1"/>
</dbReference>
<gene>
    <name evidence="5" type="ORF">BJ998_000465</name>
</gene>
<dbReference type="InterPro" id="IPR001547">
    <property type="entry name" value="Glyco_hydro_5"/>
</dbReference>
<comment type="caution">
    <text evidence="5">The sequence shown here is derived from an EMBL/GenBank/DDBJ whole genome shotgun (WGS) entry which is preliminary data.</text>
</comment>
<evidence type="ECO:0000256" key="2">
    <source>
        <dbReference type="ARBA" id="ARBA00023295"/>
    </source>
</evidence>
<proteinExistence type="inferred from homology"/>
<reference evidence="5 6" key="1">
    <citation type="submission" date="2020-08" db="EMBL/GenBank/DDBJ databases">
        <title>Sequencing the genomes of 1000 actinobacteria strains.</title>
        <authorList>
            <person name="Klenk H.-P."/>
        </authorList>
    </citation>
    <scope>NUCLEOTIDE SEQUENCE [LARGE SCALE GENOMIC DNA]</scope>
    <source>
        <strain evidence="5 6">DSM 43851</strain>
    </source>
</reference>
<dbReference type="Gene3D" id="3.40.50.880">
    <property type="match status" value="1"/>
</dbReference>
<keyword evidence="2 3" id="KW-0326">Glycosidase</keyword>
<name>A0A7W9NEC6_9PSEU</name>
<feature type="domain" description="Glycoside hydrolase family 5" evidence="4">
    <location>
        <begin position="39"/>
        <end position="289"/>
    </location>
</feature>
<organism evidence="5 6">
    <name type="scientific">Kutzneria kofuensis</name>
    <dbReference type="NCBI Taxonomy" id="103725"/>
    <lineage>
        <taxon>Bacteria</taxon>
        <taxon>Bacillati</taxon>
        <taxon>Actinomycetota</taxon>
        <taxon>Actinomycetes</taxon>
        <taxon>Pseudonocardiales</taxon>
        <taxon>Pseudonocardiaceae</taxon>
        <taxon>Kutzneria</taxon>
    </lineage>
</organism>
<evidence type="ECO:0000259" key="4">
    <source>
        <dbReference type="Pfam" id="PF00150"/>
    </source>
</evidence>
<dbReference type="InterPro" id="IPR029062">
    <property type="entry name" value="Class_I_gatase-like"/>
</dbReference>